<dbReference type="WBParaSite" id="jg22649">
    <property type="protein sequence ID" value="jg22649"/>
    <property type="gene ID" value="jg22649"/>
</dbReference>
<feature type="compositionally biased region" description="Polar residues" evidence="1">
    <location>
        <begin position="241"/>
        <end position="250"/>
    </location>
</feature>
<evidence type="ECO:0000256" key="1">
    <source>
        <dbReference type="SAM" id="MobiDB-lite"/>
    </source>
</evidence>
<dbReference type="AlphaFoldDB" id="A0A915DTE9"/>
<feature type="region of interest" description="Disordered" evidence="1">
    <location>
        <begin position="194"/>
        <end position="263"/>
    </location>
</feature>
<feature type="compositionally biased region" description="Basic residues" evidence="1">
    <location>
        <begin position="145"/>
        <end position="154"/>
    </location>
</feature>
<feature type="compositionally biased region" description="Acidic residues" evidence="1">
    <location>
        <begin position="165"/>
        <end position="177"/>
    </location>
</feature>
<reference evidence="3" key="1">
    <citation type="submission" date="2022-11" db="UniProtKB">
        <authorList>
            <consortium name="WormBaseParasite"/>
        </authorList>
    </citation>
    <scope>IDENTIFICATION</scope>
</reference>
<feature type="compositionally biased region" description="Basic residues" evidence="1">
    <location>
        <begin position="254"/>
        <end position="263"/>
    </location>
</feature>
<feature type="region of interest" description="Disordered" evidence="1">
    <location>
        <begin position="107"/>
        <end position="126"/>
    </location>
</feature>
<feature type="region of interest" description="Disordered" evidence="1">
    <location>
        <begin position="139"/>
        <end position="179"/>
    </location>
</feature>
<sequence length="263" mass="29843">MKFRVFLKPIETTVETAIKTVKASVVLLNFLLAEMLSAGNPRAVADQGAQNVLWRQIDPAFEAMNGEQQEERNQGARSVRLNLQNWFMSHLPKKPKSEEIKNRRATLAGTAQVSTPQATTSRKSLPLFSHESVKLKDLFGSRNQRSSHGRRVKPSAKVAAHFGSEDEADLEPLDEEMSTSKNFHEQFSHDLLKKMAKADKEAEREEKAQRDLDEYKQKIMPGKKRTSGLSTEDQKPKKNLDQSSKSNKMTPKQRLAKKLKMRT</sequence>
<proteinExistence type="predicted"/>
<evidence type="ECO:0000313" key="2">
    <source>
        <dbReference type="Proteomes" id="UP000887574"/>
    </source>
</evidence>
<feature type="compositionally biased region" description="Polar residues" evidence="1">
    <location>
        <begin position="109"/>
        <end position="123"/>
    </location>
</feature>
<evidence type="ECO:0000313" key="3">
    <source>
        <dbReference type="WBParaSite" id="jg22649"/>
    </source>
</evidence>
<name>A0A915DTE9_9BILA</name>
<feature type="compositionally biased region" description="Basic and acidic residues" evidence="1">
    <location>
        <begin position="194"/>
        <end position="217"/>
    </location>
</feature>
<organism evidence="2 3">
    <name type="scientific">Ditylenchus dipsaci</name>
    <dbReference type="NCBI Taxonomy" id="166011"/>
    <lineage>
        <taxon>Eukaryota</taxon>
        <taxon>Metazoa</taxon>
        <taxon>Ecdysozoa</taxon>
        <taxon>Nematoda</taxon>
        <taxon>Chromadorea</taxon>
        <taxon>Rhabditida</taxon>
        <taxon>Tylenchina</taxon>
        <taxon>Tylenchomorpha</taxon>
        <taxon>Sphaerularioidea</taxon>
        <taxon>Anguinidae</taxon>
        <taxon>Anguininae</taxon>
        <taxon>Ditylenchus</taxon>
    </lineage>
</organism>
<protein>
    <submittedName>
        <fullName evidence="3">Uncharacterized protein</fullName>
    </submittedName>
</protein>
<dbReference type="Proteomes" id="UP000887574">
    <property type="component" value="Unplaced"/>
</dbReference>
<keyword evidence="2" id="KW-1185">Reference proteome</keyword>
<accession>A0A915DTE9</accession>